<sequence length="128" mass="13908">MASAARAELLAKSIAVAAGTSALSALALTGGLAHADGPRGEQQYIQATSHLPMYVMPDRVLSDEKILAGGYRACEVMDQFPKEPFTAAVVYFHGGNTVDNRITDDGWRFMTYASMYLCERHARMYVGD</sequence>
<dbReference type="AlphaFoldDB" id="A0A7I7MBS4"/>
<name>A0A7I7MBS4_9MYCO</name>
<keyword evidence="1" id="KW-0732">Signal</keyword>
<feature type="signal peptide" evidence="1">
    <location>
        <begin position="1"/>
        <end position="35"/>
    </location>
</feature>
<proteinExistence type="predicted"/>
<dbReference type="KEGG" id="mpsc:MPSYJ_31750"/>
<dbReference type="Proteomes" id="UP000466514">
    <property type="component" value="Chromosome"/>
</dbReference>
<gene>
    <name evidence="2" type="ORF">MPSYJ_31750</name>
</gene>
<organism evidence="2 3">
    <name type="scientific">Mycolicibacterium psychrotolerans</name>
    <dbReference type="NCBI Taxonomy" id="216929"/>
    <lineage>
        <taxon>Bacteria</taxon>
        <taxon>Bacillati</taxon>
        <taxon>Actinomycetota</taxon>
        <taxon>Actinomycetes</taxon>
        <taxon>Mycobacteriales</taxon>
        <taxon>Mycobacteriaceae</taxon>
        <taxon>Mycolicibacterium</taxon>
    </lineage>
</organism>
<protein>
    <recommendedName>
        <fullName evidence="4">DUF732 domain-containing protein</fullName>
    </recommendedName>
</protein>
<dbReference type="EMBL" id="AP022574">
    <property type="protein sequence ID" value="BBX69714.1"/>
    <property type="molecule type" value="Genomic_DNA"/>
</dbReference>
<feature type="chain" id="PRO_5029844677" description="DUF732 domain-containing protein" evidence="1">
    <location>
        <begin position="36"/>
        <end position="128"/>
    </location>
</feature>
<reference evidence="2 3" key="1">
    <citation type="journal article" date="2019" name="Emerg. Microbes Infect.">
        <title>Comprehensive subspecies identification of 175 nontuberculous mycobacteria species based on 7547 genomic profiles.</title>
        <authorList>
            <person name="Matsumoto Y."/>
            <person name="Kinjo T."/>
            <person name="Motooka D."/>
            <person name="Nabeya D."/>
            <person name="Jung N."/>
            <person name="Uechi K."/>
            <person name="Horii T."/>
            <person name="Iida T."/>
            <person name="Fujita J."/>
            <person name="Nakamura S."/>
        </authorList>
    </citation>
    <scope>NUCLEOTIDE SEQUENCE [LARGE SCALE GENOMIC DNA]</scope>
    <source>
        <strain evidence="2 3">JCM 13323</strain>
    </source>
</reference>
<evidence type="ECO:0000313" key="3">
    <source>
        <dbReference type="Proteomes" id="UP000466514"/>
    </source>
</evidence>
<evidence type="ECO:0008006" key="4">
    <source>
        <dbReference type="Google" id="ProtNLM"/>
    </source>
</evidence>
<dbReference type="RefSeq" id="WP_163723135.1">
    <property type="nucleotide sequence ID" value="NZ_AP022574.1"/>
</dbReference>
<evidence type="ECO:0000256" key="1">
    <source>
        <dbReference type="SAM" id="SignalP"/>
    </source>
</evidence>
<accession>A0A7I7MBS4</accession>
<evidence type="ECO:0000313" key="2">
    <source>
        <dbReference type="EMBL" id="BBX69714.1"/>
    </source>
</evidence>
<keyword evidence="3" id="KW-1185">Reference proteome</keyword>